<dbReference type="InterPro" id="IPR011330">
    <property type="entry name" value="Glyco_hydro/deAcase_b/a-brl"/>
</dbReference>
<comment type="caution">
    <text evidence="1">The sequence shown here is derived from an EMBL/GenBank/DDBJ whole genome shotgun (WGS) entry which is preliminary data.</text>
</comment>
<evidence type="ECO:0000313" key="2">
    <source>
        <dbReference type="Proteomes" id="UP001065549"/>
    </source>
</evidence>
<dbReference type="Proteomes" id="UP001065549">
    <property type="component" value="Unassembled WGS sequence"/>
</dbReference>
<reference evidence="1" key="1">
    <citation type="submission" date="2022-09" db="EMBL/GenBank/DDBJ databases">
        <title>Culturomic study of gut microbiota in children with autism spectrum disorder.</title>
        <authorList>
            <person name="Efimov B.A."/>
            <person name="Chaplin A.V."/>
            <person name="Sokolova S.R."/>
            <person name="Pikina A.P."/>
            <person name="Korzhanova M."/>
            <person name="Belova V."/>
            <person name="Korostin D."/>
        </authorList>
    </citation>
    <scope>NUCLEOTIDE SEQUENCE</scope>
    <source>
        <strain evidence="1">ASD5510</strain>
    </source>
</reference>
<dbReference type="EMBL" id="JAOSHN010000009">
    <property type="protein sequence ID" value="MCU7380402.1"/>
    <property type="molecule type" value="Genomic_DNA"/>
</dbReference>
<dbReference type="GO" id="GO:0005975">
    <property type="term" value="P:carbohydrate metabolic process"/>
    <property type="evidence" value="ECO:0007669"/>
    <property type="project" value="InterPro"/>
</dbReference>
<dbReference type="Gene3D" id="3.20.20.370">
    <property type="entry name" value="Glycoside hydrolase/deacetylase"/>
    <property type="match status" value="1"/>
</dbReference>
<evidence type="ECO:0008006" key="3">
    <source>
        <dbReference type="Google" id="ProtNLM"/>
    </source>
</evidence>
<keyword evidence="2" id="KW-1185">Reference proteome</keyword>
<sequence length="267" mass="32468">MKIIVSHDVDHLYRDDHYKDLIYLKLWVRSTLEFFKREYGIREWFLRMCSPFRKERHRIYDMMEFDKKKGIPSTFFFGMENGLGMSYKRDKAVPLIKYVDEYGFEVGVHGIEYQHIEKMKQEYESFRRILQRNDFGMRMHYVRFDETSFEKLSKCGYQFDSTEFDKEVGTQIKKPYKVNGMWEFPLTIMDGYLPKEKNEKKEKTIELINKAEASGLPYLTLLFHDYQFCSGYASERDWYVWIISWLKDNGYEFISYRDAIDELEKRG</sequence>
<organism evidence="1 2">
    <name type="scientific">Hominibacterium faecale</name>
    <dbReference type="NCBI Taxonomy" id="2839743"/>
    <lineage>
        <taxon>Bacteria</taxon>
        <taxon>Bacillati</taxon>
        <taxon>Bacillota</taxon>
        <taxon>Clostridia</taxon>
        <taxon>Peptostreptococcales</taxon>
        <taxon>Anaerovoracaceae</taxon>
        <taxon>Hominibacterium</taxon>
    </lineage>
</organism>
<dbReference type="RefSeq" id="WP_253021099.1">
    <property type="nucleotide sequence ID" value="NZ_JAOSHN010000009.1"/>
</dbReference>
<proteinExistence type="predicted"/>
<gene>
    <name evidence="1" type="ORF">OBO34_18995</name>
</gene>
<dbReference type="AlphaFoldDB" id="A0A9J6QY57"/>
<name>A0A9J6QY57_9FIRM</name>
<dbReference type="SUPFAM" id="SSF88713">
    <property type="entry name" value="Glycoside hydrolase/deacetylase"/>
    <property type="match status" value="1"/>
</dbReference>
<accession>A0A9J6QY57</accession>
<evidence type="ECO:0000313" key="1">
    <source>
        <dbReference type="EMBL" id="MCU7380402.1"/>
    </source>
</evidence>
<protein>
    <recommendedName>
        <fullName evidence="3">Polysaccharide deacetylase</fullName>
    </recommendedName>
</protein>